<name>A0A4P7QFI4_9CORY</name>
<organism evidence="4 5">
    <name type="scientific">Corynebacterium endometrii</name>
    <dbReference type="NCBI Taxonomy" id="2488819"/>
    <lineage>
        <taxon>Bacteria</taxon>
        <taxon>Bacillati</taxon>
        <taxon>Actinomycetota</taxon>
        <taxon>Actinomycetes</taxon>
        <taxon>Mycobacteriales</taxon>
        <taxon>Corynebacteriaceae</taxon>
        <taxon>Corynebacterium</taxon>
    </lineage>
</organism>
<keyword evidence="5" id="KW-1185">Reference proteome</keyword>
<dbReference type="AlphaFoldDB" id="A0A4P7QFI4"/>
<dbReference type="EMBL" id="CP039247">
    <property type="protein sequence ID" value="QCB27377.1"/>
    <property type="molecule type" value="Genomic_DNA"/>
</dbReference>
<dbReference type="KEGG" id="cee:CENDO_00335"/>
<keyword evidence="3" id="KW-0732">Signal</keyword>
<reference evidence="4 5" key="1">
    <citation type="submission" date="2019-04" db="EMBL/GenBank/DDBJ databases">
        <title>Corynebacterium endometrii sp. nov., isolated from the uterus of a cow with endometritis.</title>
        <authorList>
            <person name="Ballas P."/>
            <person name="Ruckert C."/>
            <person name="Wagener K."/>
            <person name="Drillich M."/>
            <person name="Kaempfer P."/>
            <person name="Busse H.-J."/>
            <person name="Ehling-Schulz M."/>
        </authorList>
    </citation>
    <scope>NUCLEOTIDE SEQUENCE [LARGE SCALE GENOMIC DNA]</scope>
    <source>
        <strain evidence="4 5">LMM-1653</strain>
    </source>
</reference>
<proteinExistence type="predicted"/>
<evidence type="ECO:0000256" key="1">
    <source>
        <dbReference type="SAM" id="MobiDB-lite"/>
    </source>
</evidence>
<protein>
    <recommendedName>
        <fullName evidence="6">Secreted protein</fullName>
    </recommendedName>
</protein>
<evidence type="ECO:0000256" key="2">
    <source>
        <dbReference type="SAM" id="Phobius"/>
    </source>
</evidence>
<feature type="signal peptide" evidence="3">
    <location>
        <begin position="1"/>
        <end position="25"/>
    </location>
</feature>
<evidence type="ECO:0008006" key="6">
    <source>
        <dbReference type="Google" id="ProtNLM"/>
    </source>
</evidence>
<dbReference type="Proteomes" id="UP000296352">
    <property type="component" value="Chromosome"/>
</dbReference>
<sequence precursor="true">MKKKFLSLSAACMLAASTVTSPAMAQTPAPAGTTVTEETQDPAGSSDAEIAGLVIGSVALTLAAAGGAAYFAIQQGLIQNPLPGIIPGPAKPKPAPRPAPRYGAACTAAQALLPARGADGKWLTCVNMGQGELRWVYGPTPQGVGTATPGGYCSPGEQGGQDSRGRLMMCINEAWVYGP</sequence>
<gene>
    <name evidence="4" type="ORF">CENDO_00335</name>
</gene>
<feature type="transmembrane region" description="Helical" evidence="2">
    <location>
        <begin position="49"/>
        <end position="73"/>
    </location>
</feature>
<dbReference type="OrthoDB" id="4237360at2"/>
<dbReference type="RefSeq" id="WP_136140267.1">
    <property type="nucleotide sequence ID" value="NZ_CP039247.1"/>
</dbReference>
<keyword evidence="2" id="KW-1133">Transmembrane helix</keyword>
<evidence type="ECO:0000313" key="4">
    <source>
        <dbReference type="EMBL" id="QCB27377.1"/>
    </source>
</evidence>
<evidence type="ECO:0000256" key="3">
    <source>
        <dbReference type="SAM" id="SignalP"/>
    </source>
</evidence>
<keyword evidence="2" id="KW-0812">Transmembrane</keyword>
<accession>A0A4P7QFI4</accession>
<keyword evidence="2" id="KW-0472">Membrane</keyword>
<evidence type="ECO:0000313" key="5">
    <source>
        <dbReference type="Proteomes" id="UP000296352"/>
    </source>
</evidence>
<feature type="region of interest" description="Disordered" evidence="1">
    <location>
        <begin position="23"/>
        <end position="44"/>
    </location>
</feature>
<feature type="chain" id="PRO_5021027940" description="Secreted protein" evidence="3">
    <location>
        <begin position="26"/>
        <end position="179"/>
    </location>
</feature>